<reference evidence="1 2" key="1">
    <citation type="submission" date="2020-05" db="EMBL/GenBank/DDBJ databases">
        <title>Complete closed genome sequence of Defluviicoccus vanus.</title>
        <authorList>
            <person name="Bessarab I."/>
            <person name="Arumugam K."/>
            <person name="Maszenan A.M."/>
            <person name="Seviour R.J."/>
            <person name="Williams R.B."/>
        </authorList>
    </citation>
    <scope>NUCLEOTIDE SEQUENCE [LARGE SCALE GENOMIC DNA]</scope>
    <source>
        <strain evidence="1 2">Ben 114</strain>
    </source>
</reference>
<accession>A0A7H1N2A3</accession>
<organism evidence="1 2">
    <name type="scientific">Defluviicoccus vanus</name>
    <dbReference type="NCBI Taxonomy" id="111831"/>
    <lineage>
        <taxon>Bacteria</taxon>
        <taxon>Pseudomonadati</taxon>
        <taxon>Pseudomonadota</taxon>
        <taxon>Alphaproteobacteria</taxon>
        <taxon>Rhodospirillales</taxon>
        <taxon>Rhodospirillaceae</taxon>
        <taxon>Defluviicoccus</taxon>
    </lineage>
</organism>
<dbReference type="PROSITE" id="PS51318">
    <property type="entry name" value="TAT"/>
    <property type="match status" value="1"/>
</dbReference>
<dbReference type="Proteomes" id="UP000516369">
    <property type="component" value="Chromosome"/>
</dbReference>
<proteinExistence type="predicted"/>
<gene>
    <name evidence="1" type="ORF">HQ394_11575</name>
</gene>
<dbReference type="InterPro" id="IPR006311">
    <property type="entry name" value="TAT_signal"/>
</dbReference>
<dbReference type="AlphaFoldDB" id="A0A7H1N2A3"/>
<protein>
    <submittedName>
        <fullName evidence="1">Uncharacterized protein</fullName>
    </submittedName>
</protein>
<evidence type="ECO:0000313" key="2">
    <source>
        <dbReference type="Proteomes" id="UP000516369"/>
    </source>
</evidence>
<keyword evidence="2" id="KW-1185">Reference proteome</keyword>
<sequence length="203" mass="21604">MSSSQPGGRRRVLAVAVALMATVAACSSNRDEAPACPATAVLNDAGTITRFGPGPARDLLNVDLQGEIADLVVACNDKAKRDGVQVAEVVVAPIIVASRGPANLNRTPILRYFVSVVDANQQILQKQAFDLPLDFTDNRTRLVIRDDDPPIKIYVPNRKGSGARGYQVLVGFQLTQEELTYNQQRGAGGVAPGALTRQSGPIQ</sequence>
<dbReference type="EMBL" id="CP053923">
    <property type="protein sequence ID" value="QNT69839.1"/>
    <property type="molecule type" value="Genomic_DNA"/>
</dbReference>
<dbReference type="KEGG" id="dvn:HQ394_11575"/>
<name>A0A7H1N2A3_9PROT</name>
<dbReference type="RefSeq" id="WP_190260351.1">
    <property type="nucleotide sequence ID" value="NZ_CP053923.1"/>
</dbReference>
<evidence type="ECO:0000313" key="1">
    <source>
        <dbReference type="EMBL" id="QNT69839.1"/>
    </source>
</evidence>